<feature type="domain" description="Thioredoxin" evidence="4">
    <location>
        <begin position="30"/>
        <end position="127"/>
    </location>
</feature>
<dbReference type="GO" id="GO:0005737">
    <property type="term" value="C:cytoplasm"/>
    <property type="evidence" value="ECO:0007669"/>
    <property type="project" value="TreeGrafter"/>
</dbReference>
<comment type="function">
    <text evidence="1">Participates in various redox reactions through the reversible oxidation of its active center dithiol to a disulfide and catalyzes dithiol-disulfide exchange reactions.</text>
</comment>
<dbReference type="AlphaFoldDB" id="A0A6B8V9L8"/>
<dbReference type="InterPro" id="IPR011990">
    <property type="entry name" value="TPR-like_helical_dom_sf"/>
</dbReference>
<dbReference type="Gene3D" id="1.25.40.10">
    <property type="entry name" value="Tetratricopeptide repeat domain"/>
    <property type="match status" value="1"/>
</dbReference>
<dbReference type="CDD" id="cd02956">
    <property type="entry name" value="ybbN"/>
    <property type="match status" value="1"/>
</dbReference>
<dbReference type="Pfam" id="PF00085">
    <property type="entry name" value="Thioredoxin"/>
    <property type="match status" value="1"/>
</dbReference>
<organism evidence="5 6">
    <name type="scientific">Corynebacterium kalinowskii</name>
    <dbReference type="NCBI Taxonomy" id="2675216"/>
    <lineage>
        <taxon>Bacteria</taxon>
        <taxon>Bacillati</taxon>
        <taxon>Actinomycetota</taxon>
        <taxon>Actinomycetes</taxon>
        <taxon>Mycobacteriales</taxon>
        <taxon>Corynebacteriaceae</taxon>
        <taxon>Corynebacterium</taxon>
    </lineage>
</organism>
<dbReference type="PANTHER" id="PTHR45663:SF11">
    <property type="entry name" value="GEO12009P1"/>
    <property type="match status" value="1"/>
</dbReference>
<dbReference type="SUPFAM" id="SSF52833">
    <property type="entry name" value="Thioredoxin-like"/>
    <property type="match status" value="1"/>
</dbReference>
<dbReference type="InterPro" id="IPR013766">
    <property type="entry name" value="Thioredoxin_domain"/>
</dbReference>
<dbReference type="InterPro" id="IPR036249">
    <property type="entry name" value="Thioredoxin-like_sf"/>
</dbReference>
<sequence>MANFVDLAEVKARAEAKAAATNTEVATTTTVTQDNFEATLGLSMKVPVIVLIGTARSEESEALKHNLSTLAAQANRTWLFAYVDADTTPQIAQAFGITGLPTVIALADGRPLANFEGGQPLEALQQWTVAVVNAVAGKLPGLGEEKPEDPRLTEAAALVDAGEFEAAIQAYDAILAKEPANKDAKTARDNAKLVMRLATAAGDPISEAAADPTDVEKQLSAADAEIAVGKVQEAFDRLIQLLPNETVKKRLLELYSVFEPGDPRVKAARTKMAMKLF</sequence>
<dbReference type="Proteomes" id="UP000427071">
    <property type="component" value="Chromosome"/>
</dbReference>
<evidence type="ECO:0000256" key="2">
    <source>
        <dbReference type="ARBA" id="ARBA00008987"/>
    </source>
</evidence>
<dbReference type="GO" id="GO:0015035">
    <property type="term" value="F:protein-disulfide reductase activity"/>
    <property type="evidence" value="ECO:0007669"/>
    <property type="project" value="TreeGrafter"/>
</dbReference>
<accession>A0A6B8V9L8</accession>
<evidence type="ECO:0000313" key="6">
    <source>
        <dbReference type="Proteomes" id="UP000427071"/>
    </source>
</evidence>
<name>A0A6B8V9L8_9CORY</name>
<evidence type="ECO:0000313" key="5">
    <source>
        <dbReference type="EMBL" id="QGU01792.1"/>
    </source>
</evidence>
<keyword evidence="6" id="KW-1185">Reference proteome</keyword>
<evidence type="ECO:0000256" key="1">
    <source>
        <dbReference type="ARBA" id="ARBA00003318"/>
    </source>
</evidence>
<dbReference type="Gene3D" id="3.40.30.10">
    <property type="entry name" value="Glutaredoxin"/>
    <property type="match status" value="1"/>
</dbReference>
<evidence type="ECO:0000256" key="3">
    <source>
        <dbReference type="ARBA" id="ARBA00023284"/>
    </source>
</evidence>
<dbReference type="RefSeq" id="WP_156192162.1">
    <property type="nucleotide sequence ID" value="NZ_CP046452.1"/>
</dbReference>
<keyword evidence="3" id="KW-0676">Redox-active center</keyword>
<evidence type="ECO:0000259" key="4">
    <source>
        <dbReference type="Pfam" id="PF00085"/>
    </source>
</evidence>
<gene>
    <name evidence="5" type="ORF">CKALI_04570</name>
</gene>
<dbReference type="Pfam" id="PF14561">
    <property type="entry name" value="TPR_20"/>
    <property type="match status" value="1"/>
</dbReference>
<dbReference type="PANTHER" id="PTHR45663">
    <property type="entry name" value="GEO12009P1"/>
    <property type="match status" value="1"/>
</dbReference>
<proteinExistence type="inferred from homology"/>
<reference evidence="6" key="1">
    <citation type="submission" date="2019-11" db="EMBL/GenBank/DDBJ databases">
        <title>Complete genome sequence of Corynebacterium kalinowskii 1959, a novel Corynebacterium species isolated from soil of a small paddock in Vilsendorf, Germany.</title>
        <authorList>
            <person name="Schaffert L."/>
            <person name="Ruwe M."/>
            <person name="Milse J."/>
            <person name="Hanuschka K."/>
            <person name="Ortseifen V."/>
            <person name="Droste J."/>
            <person name="Brandt D."/>
            <person name="Schlueter L."/>
            <person name="Kutter Y."/>
            <person name="Vinke S."/>
            <person name="Viehoefer P."/>
            <person name="Jacob L."/>
            <person name="Luebke N.-C."/>
            <person name="Schulte-Berndt E."/>
            <person name="Hain C."/>
            <person name="Linder M."/>
            <person name="Schmidt P."/>
            <person name="Wollenschlaeger L."/>
            <person name="Luttermann T."/>
            <person name="Thieme E."/>
            <person name="Hassa J."/>
            <person name="Haak M."/>
            <person name="Wittchen M."/>
            <person name="Mentz A."/>
            <person name="Persicke M."/>
            <person name="Busche T."/>
            <person name="Ruckert C."/>
        </authorList>
    </citation>
    <scope>NUCLEOTIDE SEQUENCE [LARGE SCALE GENOMIC DNA]</scope>
    <source>
        <strain evidence="6">1959</strain>
    </source>
</reference>
<dbReference type="KEGG" id="ckw:CKALI_04570"/>
<comment type="similarity">
    <text evidence="2">Belongs to the thioredoxin family.</text>
</comment>
<dbReference type="GO" id="GO:0006950">
    <property type="term" value="P:response to stress"/>
    <property type="evidence" value="ECO:0007669"/>
    <property type="project" value="UniProtKB-ARBA"/>
</dbReference>
<dbReference type="EMBL" id="CP046452">
    <property type="protein sequence ID" value="QGU01792.1"/>
    <property type="molecule type" value="Genomic_DNA"/>
</dbReference>
<protein>
    <submittedName>
        <fullName evidence="5">Thioredoxin</fullName>
    </submittedName>
</protein>
<dbReference type="SUPFAM" id="SSF48452">
    <property type="entry name" value="TPR-like"/>
    <property type="match status" value="1"/>
</dbReference>